<proteinExistence type="predicted"/>
<comment type="caution">
    <text evidence="1">The sequence shown here is derived from an EMBL/GenBank/DDBJ whole genome shotgun (WGS) entry which is preliminary data.</text>
</comment>
<evidence type="ECO:0000313" key="2">
    <source>
        <dbReference type="Proteomes" id="UP001165065"/>
    </source>
</evidence>
<dbReference type="Proteomes" id="UP001165065">
    <property type="component" value="Unassembled WGS sequence"/>
</dbReference>
<gene>
    <name evidence="1" type="ORF">TrCOL_g4282</name>
</gene>
<organism evidence="1 2">
    <name type="scientific">Triparma columacea</name>
    <dbReference type="NCBI Taxonomy" id="722753"/>
    <lineage>
        <taxon>Eukaryota</taxon>
        <taxon>Sar</taxon>
        <taxon>Stramenopiles</taxon>
        <taxon>Ochrophyta</taxon>
        <taxon>Bolidophyceae</taxon>
        <taxon>Parmales</taxon>
        <taxon>Triparmaceae</taxon>
        <taxon>Triparma</taxon>
    </lineage>
</organism>
<sequence>MQTLDLRMGEGGEDQHRTLNEGKIELGGGLHHANIGFGMPLPKAQPGPPPGLELKEEVVEKFGQDKAWMCMKCFVSVGGRVCQGCGGEEPDFIGMVDGIINHLE</sequence>
<dbReference type="EMBL" id="BRYA01001453">
    <property type="protein sequence ID" value="GMI43437.1"/>
    <property type="molecule type" value="Genomic_DNA"/>
</dbReference>
<evidence type="ECO:0000313" key="1">
    <source>
        <dbReference type="EMBL" id="GMI43437.1"/>
    </source>
</evidence>
<dbReference type="AlphaFoldDB" id="A0A9W7LAK0"/>
<protein>
    <submittedName>
        <fullName evidence="1">Uncharacterized protein</fullName>
    </submittedName>
</protein>
<reference evidence="2" key="1">
    <citation type="journal article" date="2023" name="Commun. Biol.">
        <title>Genome analysis of Parmales, the sister group of diatoms, reveals the evolutionary specialization of diatoms from phago-mixotrophs to photoautotrophs.</title>
        <authorList>
            <person name="Ban H."/>
            <person name="Sato S."/>
            <person name="Yoshikawa S."/>
            <person name="Yamada K."/>
            <person name="Nakamura Y."/>
            <person name="Ichinomiya M."/>
            <person name="Sato N."/>
            <person name="Blanc-Mathieu R."/>
            <person name="Endo H."/>
            <person name="Kuwata A."/>
            <person name="Ogata H."/>
        </authorList>
    </citation>
    <scope>NUCLEOTIDE SEQUENCE [LARGE SCALE GENOMIC DNA]</scope>
</reference>
<name>A0A9W7LAK0_9STRA</name>
<keyword evidence="2" id="KW-1185">Reference proteome</keyword>
<accession>A0A9W7LAK0</accession>